<keyword evidence="6" id="KW-0808">Transferase</keyword>
<reference evidence="6 7" key="1">
    <citation type="submission" date="2018-09" db="EMBL/GenBank/DDBJ databases">
        <authorList>
            <person name="Zhu H."/>
        </authorList>
    </citation>
    <scope>NUCLEOTIDE SEQUENCE [LARGE SCALE GENOMIC DNA]</scope>
    <source>
        <strain evidence="6 7">K2W22B-5</strain>
    </source>
</reference>
<organism evidence="6 7">
    <name type="scientific">Azospirillum cavernae</name>
    <dbReference type="NCBI Taxonomy" id="2320860"/>
    <lineage>
        <taxon>Bacteria</taxon>
        <taxon>Pseudomonadati</taxon>
        <taxon>Pseudomonadota</taxon>
        <taxon>Alphaproteobacteria</taxon>
        <taxon>Rhodospirillales</taxon>
        <taxon>Azospirillaceae</taxon>
        <taxon>Azospirillum</taxon>
    </lineage>
</organism>
<dbReference type="Pfam" id="PF01041">
    <property type="entry name" value="DegT_DnrJ_EryC1"/>
    <property type="match status" value="1"/>
</dbReference>
<evidence type="ECO:0000313" key="7">
    <source>
        <dbReference type="Proteomes" id="UP000283458"/>
    </source>
</evidence>
<accession>A0A418VKX3</accession>
<dbReference type="InterPro" id="IPR015424">
    <property type="entry name" value="PyrdxlP-dep_Trfase"/>
</dbReference>
<evidence type="ECO:0000313" key="6">
    <source>
        <dbReference type="EMBL" id="RJF76795.1"/>
    </source>
</evidence>
<dbReference type="InterPro" id="IPR000653">
    <property type="entry name" value="DegT/StrS_aminotransferase"/>
</dbReference>
<keyword evidence="7" id="KW-1185">Reference proteome</keyword>
<dbReference type="EMBL" id="QYUL01000006">
    <property type="protein sequence ID" value="RJF76795.1"/>
    <property type="molecule type" value="Genomic_DNA"/>
</dbReference>
<dbReference type="RefSeq" id="WP_119834147.1">
    <property type="nucleotide sequence ID" value="NZ_QYUL01000006.1"/>
</dbReference>
<dbReference type="AlphaFoldDB" id="A0A418VKX3"/>
<dbReference type="Gene3D" id="3.90.1150.10">
    <property type="entry name" value="Aspartate Aminotransferase, domain 1"/>
    <property type="match status" value="1"/>
</dbReference>
<dbReference type="Proteomes" id="UP000283458">
    <property type="component" value="Unassembled WGS sequence"/>
</dbReference>
<keyword evidence="6" id="KW-0032">Aminotransferase</keyword>
<dbReference type="PANTHER" id="PTHR30244:SF36">
    <property type="entry name" value="3-OXO-GLUCOSE-6-PHOSPHATE:GLUTAMATE AMINOTRANSFERASE"/>
    <property type="match status" value="1"/>
</dbReference>
<dbReference type="PANTHER" id="PTHR30244">
    <property type="entry name" value="TRANSAMINASE"/>
    <property type="match status" value="1"/>
</dbReference>
<dbReference type="CDD" id="cd00616">
    <property type="entry name" value="AHBA_syn"/>
    <property type="match status" value="1"/>
</dbReference>
<protein>
    <submittedName>
        <fullName evidence="6">DegT/DnrJ/EryC1/StrS family aminotransferase</fullName>
    </submittedName>
</protein>
<sequence>MIPQVDPRASYREDKALLDAAVLRVLDSGMYIMGQEVEAFEAEFAAWIGARHGIAVANGTQAVEIALRSVGVGAGDLVLTVSHTAVATAAAIRACGAEPVWVDVADGHFTMDVGLLDETAATLRAGPDGARLKAVVAVHLYGAMVEPGPLLEVCRRHELKLVEDCAQAHGAAWDGKRAGSFGDASAFSFYPTKNLGALGDGGMVCTSDDAAAELARLIRQYGWKERYISAIEGINSRLDPVQAAILRIGLVRLEERNQRRRAIAALYDAGLTGGAITTPAVPAPLTHAYHQYVVRTTDRDGLAARLRAEGVGTGIHYPVPVHAQPAYLGRFDRHCRTLRNTEAVAADILSLPMYPQLTHDDARRVTDLIRKFQGA</sequence>
<feature type="modified residue" description="N6-(pyridoxal phosphate)lysine" evidence="4">
    <location>
        <position position="193"/>
    </location>
</feature>
<evidence type="ECO:0000256" key="4">
    <source>
        <dbReference type="PIRSR" id="PIRSR000390-2"/>
    </source>
</evidence>
<dbReference type="GO" id="GO:0000271">
    <property type="term" value="P:polysaccharide biosynthetic process"/>
    <property type="evidence" value="ECO:0007669"/>
    <property type="project" value="TreeGrafter"/>
</dbReference>
<evidence type="ECO:0000256" key="5">
    <source>
        <dbReference type="RuleBase" id="RU004508"/>
    </source>
</evidence>
<feature type="active site" description="Proton acceptor" evidence="3">
    <location>
        <position position="193"/>
    </location>
</feature>
<evidence type="ECO:0000256" key="2">
    <source>
        <dbReference type="ARBA" id="ARBA00037999"/>
    </source>
</evidence>
<comment type="caution">
    <text evidence="6">The sequence shown here is derived from an EMBL/GenBank/DDBJ whole genome shotgun (WGS) entry which is preliminary data.</text>
</comment>
<dbReference type="Gene3D" id="3.40.640.10">
    <property type="entry name" value="Type I PLP-dependent aspartate aminotransferase-like (Major domain)"/>
    <property type="match status" value="1"/>
</dbReference>
<evidence type="ECO:0000256" key="3">
    <source>
        <dbReference type="PIRSR" id="PIRSR000390-1"/>
    </source>
</evidence>
<dbReference type="InterPro" id="IPR015421">
    <property type="entry name" value="PyrdxlP-dep_Trfase_major"/>
</dbReference>
<comment type="similarity">
    <text evidence="2 5">Belongs to the DegT/DnrJ/EryC1 family.</text>
</comment>
<dbReference type="PIRSF" id="PIRSF000390">
    <property type="entry name" value="PLP_StrS"/>
    <property type="match status" value="1"/>
</dbReference>
<evidence type="ECO:0000256" key="1">
    <source>
        <dbReference type="ARBA" id="ARBA00022898"/>
    </source>
</evidence>
<name>A0A418VKX3_9PROT</name>
<gene>
    <name evidence="6" type="ORF">D3877_28325</name>
</gene>
<keyword evidence="1 4" id="KW-0663">Pyridoxal phosphate</keyword>
<proteinExistence type="inferred from homology"/>
<dbReference type="GO" id="GO:0008483">
    <property type="term" value="F:transaminase activity"/>
    <property type="evidence" value="ECO:0007669"/>
    <property type="project" value="UniProtKB-KW"/>
</dbReference>
<dbReference type="InterPro" id="IPR015422">
    <property type="entry name" value="PyrdxlP-dep_Trfase_small"/>
</dbReference>
<dbReference type="SUPFAM" id="SSF53383">
    <property type="entry name" value="PLP-dependent transferases"/>
    <property type="match status" value="1"/>
</dbReference>
<dbReference type="GO" id="GO:0030170">
    <property type="term" value="F:pyridoxal phosphate binding"/>
    <property type="evidence" value="ECO:0007669"/>
    <property type="project" value="TreeGrafter"/>
</dbReference>
<dbReference type="OrthoDB" id="9768668at2"/>